<dbReference type="Gene3D" id="3.30.450.20">
    <property type="entry name" value="PAS domain"/>
    <property type="match status" value="1"/>
</dbReference>
<dbReference type="Gene3D" id="3.40.50.150">
    <property type="entry name" value="Vaccinia Virus protein VP39"/>
    <property type="match status" value="1"/>
</dbReference>
<dbReference type="Gene3D" id="1.10.155.10">
    <property type="entry name" value="Chemotaxis receptor methyltransferase CheR, N-terminal domain"/>
    <property type="match status" value="1"/>
</dbReference>
<dbReference type="CDD" id="cd16434">
    <property type="entry name" value="CheB-CheR_fusion"/>
    <property type="match status" value="1"/>
</dbReference>
<proteinExistence type="predicted"/>
<sequence>MKSSQQANSFNPSYYVGIGASAGGLEALQAFFRTMPKDTGMTFIVIQHLSPDYKSMMDELLARCTDMSISIATEGMVVKSDHIYLIPPRYNLMIFHGNLYLEKHNVQKSNHLPIDVFFRSLAVDQGKKAVAVVMSGTGSDGTLGIRSIKEAGGMIMVQDEGSAKFDGMPKSSISTGLVDYILPPEKMAEELLNYTRHPFIQKSKSMEVNMPQNMDTLAKVNLILRDYSGIDFSYYKENTIARRLERRVSINKCQKLEDYLEFLVESDKEKDVLYRELLIGVTSFFRDVDAFQCLRKEVIKKLVKEKSIRIWSAGCSTGEEIYTLAMLCLEEKQKINADCEVKIFATDIDRHSLDVASQGFYPDSILSDVHPELLAKYFTKVENGYQVKEEVRKMVVFATHNLLKDPPFSKLNLMVCRNLFIYLKPSMQQKILNMFYYSLSPGGYLFMGNSESLGEMSEGFDTINSKWKIYRYKKGFQAPIMNEMKALEPQKQGQVKGWTPDTDQRKTKQINGFGDSIIQAVLPPSVVVDGQDHIVQVINNMNPFFEVKQGRFSQLLFHHLPSDLSIYVSGLLRRLRQGEEAMISENISELEGYPEEQTTIEGRKFLLENTPYYLISFRREPVRRVETKSLEIKTSVREALNQRIEDLEKELQVTRENLQATVEELETSNEELQSSNEELIASNEELQSTNEELQSVNEELYTVNSEYQLKIEQLTEANNDLNNLLNNTEVGAIYLDRKLCIRKITPMVTRITHIRESDIGRPIAHIATLSNYPELLTDIQQVMDALKSVEREISTENGTWFSRIRPYRTAYNAVEGVLITFVDISELKLAQADLDESRQKLKAAEERARSHKEDS</sequence>
<dbReference type="RefSeq" id="WP_093370371.1">
    <property type="nucleotide sequence ID" value="NZ_FOQA01000002.1"/>
</dbReference>
<dbReference type="Pfam" id="PF03705">
    <property type="entry name" value="CheR_N"/>
    <property type="match status" value="1"/>
</dbReference>
<dbReference type="InterPro" id="IPR035965">
    <property type="entry name" value="PAS-like_dom_sf"/>
</dbReference>
<evidence type="ECO:0000256" key="5">
    <source>
        <dbReference type="ARBA" id="ARBA00022691"/>
    </source>
</evidence>
<dbReference type="GO" id="GO:0006935">
    <property type="term" value="P:chemotaxis"/>
    <property type="evidence" value="ECO:0007669"/>
    <property type="project" value="UniProtKB-UniRule"/>
</dbReference>
<evidence type="ECO:0000259" key="8">
    <source>
        <dbReference type="PROSITE" id="PS50122"/>
    </source>
</evidence>
<dbReference type="EC" id="2.1.1.80" evidence="2"/>
<accession>A0A1I3C247</accession>
<dbReference type="PROSITE" id="PS50122">
    <property type="entry name" value="CHEB"/>
    <property type="match status" value="1"/>
</dbReference>
<dbReference type="InterPro" id="IPR000673">
    <property type="entry name" value="Sig_transdc_resp-reg_Me-estase"/>
</dbReference>
<dbReference type="AlphaFoldDB" id="A0A1I3C247"/>
<dbReference type="SUPFAM" id="SSF53335">
    <property type="entry name" value="S-adenosyl-L-methionine-dependent methyltransferases"/>
    <property type="match status" value="1"/>
</dbReference>
<feature type="domain" description="CheB-type methylesterase" evidence="8">
    <location>
        <begin position="9"/>
        <end position="198"/>
    </location>
</feature>
<dbReference type="Pfam" id="PF01739">
    <property type="entry name" value="CheR"/>
    <property type="match status" value="1"/>
</dbReference>
<dbReference type="InterPro" id="IPR050903">
    <property type="entry name" value="Bact_Chemotaxis_MeTrfase"/>
</dbReference>
<evidence type="ECO:0000256" key="7">
    <source>
        <dbReference type="SAM" id="Coils"/>
    </source>
</evidence>
<feature type="domain" description="CheR-type methyltransferase" evidence="9">
    <location>
        <begin position="205"/>
        <end position="475"/>
    </location>
</feature>
<feature type="coiled-coil region" evidence="7">
    <location>
        <begin position="827"/>
        <end position="854"/>
    </location>
</feature>
<keyword evidence="6" id="KW-0145">Chemotaxis</keyword>
<evidence type="ECO:0000256" key="3">
    <source>
        <dbReference type="ARBA" id="ARBA00022603"/>
    </source>
</evidence>
<dbReference type="InterPro" id="IPR022641">
    <property type="entry name" value="CheR_N"/>
</dbReference>
<evidence type="ECO:0000256" key="2">
    <source>
        <dbReference type="ARBA" id="ARBA00012534"/>
    </source>
</evidence>
<feature type="active site" evidence="6">
    <location>
        <position position="21"/>
    </location>
</feature>
<evidence type="ECO:0000256" key="6">
    <source>
        <dbReference type="PROSITE-ProRule" id="PRU00050"/>
    </source>
</evidence>
<dbReference type="EMBL" id="FOQA01000002">
    <property type="protein sequence ID" value="SFH68582.1"/>
    <property type="molecule type" value="Genomic_DNA"/>
</dbReference>
<keyword evidence="4" id="KW-0808">Transferase</keyword>
<keyword evidence="6" id="KW-0378">Hydrolase</keyword>
<reference evidence="11" key="1">
    <citation type="submission" date="2016-10" db="EMBL/GenBank/DDBJ databases">
        <authorList>
            <person name="Varghese N."/>
            <person name="Submissions S."/>
        </authorList>
    </citation>
    <scope>NUCLEOTIDE SEQUENCE [LARGE SCALE GENOMIC DNA]</scope>
    <source>
        <strain evidence="11">Z-7934</strain>
    </source>
</reference>
<dbReference type="STRING" id="69895.SAMN05192551_102161"/>
<dbReference type="PANTHER" id="PTHR24422">
    <property type="entry name" value="CHEMOTAXIS PROTEIN METHYLTRANSFERASE"/>
    <property type="match status" value="1"/>
</dbReference>
<dbReference type="Proteomes" id="UP000199287">
    <property type="component" value="Unassembled WGS sequence"/>
</dbReference>
<feature type="active site" evidence="6">
    <location>
        <position position="140"/>
    </location>
</feature>
<feature type="active site" evidence="6">
    <location>
        <position position="48"/>
    </location>
</feature>
<evidence type="ECO:0000256" key="1">
    <source>
        <dbReference type="ARBA" id="ARBA00001541"/>
    </source>
</evidence>
<dbReference type="SUPFAM" id="SSF55785">
    <property type="entry name" value="PYP-like sensor domain (PAS domain)"/>
    <property type="match status" value="1"/>
</dbReference>
<dbReference type="SUPFAM" id="SSF52738">
    <property type="entry name" value="Methylesterase CheB, C-terminal domain"/>
    <property type="match status" value="1"/>
</dbReference>
<comment type="catalytic activity">
    <reaction evidence="1">
        <text>L-glutamyl-[protein] + S-adenosyl-L-methionine = [protein]-L-glutamate 5-O-methyl ester + S-adenosyl-L-homocysteine</text>
        <dbReference type="Rhea" id="RHEA:24452"/>
        <dbReference type="Rhea" id="RHEA-COMP:10208"/>
        <dbReference type="Rhea" id="RHEA-COMP:10311"/>
        <dbReference type="ChEBI" id="CHEBI:29973"/>
        <dbReference type="ChEBI" id="CHEBI:57856"/>
        <dbReference type="ChEBI" id="CHEBI:59789"/>
        <dbReference type="ChEBI" id="CHEBI:82795"/>
        <dbReference type="EC" id="2.1.1.80"/>
    </reaction>
</comment>
<name>A0A1I3C247_9FIRM</name>
<evidence type="ECO:0000259" key="9">
    <source>
        <dbReference type="PROSITE" id="PS50123"/>
    </source>
</evidence>
<dbReference type="SUPFAM" id="SSF47757">
    <property type="entry name" value="Chemotaxis receptor methyltransferase CheR, N-terminal domain"/>
    <property type="match status" value="1"/>
</dbReference>
<dbReference type="GO" id="GO:0000156">
    <property type="term" value="F:phosphorelay response regulator activity"/>
    <property type="evidence" value="ECO:0007669"/>
    <property type="project" value="InterPro"/>
</dbReference>
<dbReference type="InterPro" id="IPR000780">
    <property type="entry name" value="CheR_MeTrfase"/>
</dbReference>
<dbReference type="Pfam" id="PF01339">
    <property type="entry name" value="CheB_methylest"/>
    <property type="match status" value="1"/>
</dbReference>
<feature type="coiled-coil region" evidence="7">
    <location>
        <begin position="630"/>
        <end position="731"/>
    </location>
</feature>
<dbReference type="PRINTS" id="PR00996">
    <property type="entry name" value="CHERMTFRASE"/>
</dbReference>
<dbReference type="Pfam" id="PF13596">
    <property type="entry name" value="PAS_10"/>
    <property type="match status" value="1"/>
</dbReference>
<dbReference type="InterPro" id="IPR036804">
    <property type="entry name" value="CheR_N_sf"/>
</dbReference>
<dbReference type="InterPro" id="IPR035909">
    <property type="entry name" value="CheB_C"/>
</dbReference>
<evidence type="ECO:0000313" key="10">
    <source>
        <dbReference type="EMBL" id="SFH68582.1"/>
    </source>
</evidence>
<dbReference type="OrthoDB" id="9816309at2"/>
<dbReference type="GO" id="GO:0005737">
    <property type="term" value="C:cytoplasm"/>
    <property type="evidence" value="ECO:0007669"/>
    <property type="project" value="InterPro"/>
</dbReference>
<keyword evidence="3" id="KW-0489">Methyltransferase</keyword>
<dbReference type="PANTHER" id="PTHR24422:SF10">
    <property type="entry name" value="CHEMOTAXIS PROTEIN METHYLTRANSFERASE 2"/>
    <property type="match status" value="1"/>
</dbReference>
<dbReference type="GO" id="GO:0008984">
    <property type="term" value="F:protein-glutamate methylesterase activity"/>
    <property type="evidence" value="ECO:0007669"/>
    <property type="project" value="InterPro"/>
</dbReference>
<keyword evidence="11" id="KW-1185">Reference proteome</keyword>
<dbReference type="GO" id="GO:0032259">
    <property type="term" value="P:methylation"/>
    <property type="evidence" value="ECO:0007669"/>
    <property type="project" value="UniProtKB-KW"/>
</dbReference>
<dbReference type="SMART" id="SM00138">
    <property type="entry name" value="MeTrc"/>
    <property type="match status" value="1"/>
</dbReference>
<protein>
    <recommendedName>
        <fullName evidence="2">protein-glutamate O-methyltransferase</fullName>
        <ecNumber evidence="2">2.1.1.80</ecNumber>
    </recommendedName>
</protein>
<keyword evidence="5" id="KW-0949">S-adenosyl-L-methionine</keyword>
<dbReference type="InterPro" id="IPR029063">
    <property type="entry name" value="SAM-dependent_MTases_sf"/>
</dbReference>
<dbReference type="Gene3D" id="3.40.50.180">
    <property type="entry name" value="Methylesterase CheB, C-terminal domain"/>
    <property type="match status" value="1"/>
</dbReference>
<dbReference type="PROSITE" id="PS50123">
    <property type="entry name" value="CHER"/>
    <property type="match status" value="1"/>
</dbReference>
<evidence type="ECO:0000313" key="11">
    <source>
        <dbReference type="Proteomes" id="UP000199287"/>
    </source>
</evidence>
<dbReference type="InterPro" id="IPR022642">
    <property type="entry name" value="CheR_C"/>
</dbReference>
<organism evidence="10 11">
    <name type="scientific">Tindallia magadiensis</name>
    <dbReference type="NCBI Taxonomy" id="69895"/>
    <lineage>
        <taxon>Bacteria</taxon>
        <taxon>Bacillati</taxon>
        <taxon>Bacillota</taxon>
        <taxon>Clostridia</taxon>
        <taxon>Peptostreptococcales</taxon>
        <taxon>Tindalliaceae</taxon>
        <taxon>Tindallia</taxon>
    </lineage>
</organism>
<evidence type="ECO:0000256" key="4">
    <source>
        <dbReference type="ARBA" id="ARBA00022679"/>
    </source>
</evidence>
<keyword evidence="7" id="KW-0175">Coiled coil</keyword>
<gene>
    <name evidence="10" type="ORF">SAMN05192551_102161</name>
</gene>
<dbReference type="GO" id="GO:0008983">
    <property type="term" value="F:protein-glutamate O-methyltransferase activity"/>
    <property type="evidence" value="ECO:0007669"/>
    <property type="project" value="UniProtKB-EC"/>
</dbReference>